<evidence type="ECO:0000313" key="9">
    <source>
        <dbReference type="Proteomes" id="UP000663864"/>
    </source>
</evidence>
<dbReference type="InterPro" id="IPR034646">
    <property type="entry name" value="ADCK3_dom"/>
</dbReference>
<name>A0A814ZMH7_9BILA</name>
<organism evidence="8 9">
    <name type="scientific">Rotaria sordida</name>
    <dbReference type="NCBI Taxonomy" id="392033"/>
    <lineage>
        <taxon>Eukaryota</taxon>
        <taxon>Metazoa</taxon>
        <taxon>Spiralia</taxon>
        <taxon>Gnathifera</taxon>
        <taxon>Rotifera</taxon>
        <taxon>Eurotatoria</taxon>
        <taxon>Bdelloidea</taxon>
        <taxon>Philodinida</taxon>
        <taxon>Philodinidae</taxon>
        <taxon>Rotaria</taxon>
    </lineage>
</organism>
<dbReference type="AlphaFoldDB" id="A0A814ZMH7"/>
<dbReference type="SUPFAM" id="SSF56112">
    <property type="entry name" value="Protein kinase-like (PK-like)"/>
    <property type="match status" value="1"/>
</dbReference>
<evidence type="ECO:0000256" key="3">
    <source>
        <dbReference type="ARBA" id="ARBA00022679"/>
    </source>
</evidence>
<protein>
    <recommendedName>
        <fullName evidence="7">ABC1 atypical kinase-like domain-containing protein</fullName>
    </recommendedName>
</protein>
<dbReference type="PANTHER" id="PTHR43851">
    <property type="match status" value="1"/>
</dbReference>
<dbReference type="CDD" id="cd13970">
    <property type="entry name" value="ABC1_ADCK3"/>
    <property type="match status" value="1"/>
</dbReference>
<dbReference type="Pfam" id="PF03109">
    <property type="entry name" value="ABC1"/>
    <property type="match status" value="1"/>
</dbReference>
<dbReference type="Proteomes" id="UP000663864">
    <property type="component" value="Unassembled WGS sequence"/>
</dbReference>
<reference evidence="8" key="1">
    <citation type="submission" date="2021-02" db="EMBL/GenBank/DDBJ databases">
        <authorList>
            <person name="Nowell W R."/>
        </authorList>
    </citation>
    <scope>NUCLEOTIDE SEQUENCE</scope>
</reference>
<evidence type="ECO:0000256" key="1">
    <source>
        <dbReference type="ARBA" id="ARBA00004749"/>
    </source>
</evidence>
<keyword evidence="4" id="KW-0547">Nucleotide-binding</keyword>
<evidence type="ECO:0000256" key="6">
    <source>
        <dbReference type="SAM" id="MobiDB-lite"/>
    </source>
</evidence>
<dbReference type="EMBL" id="CAJNOT010001744">
    <property type="protein sequence ID" value="CAF1243632.1"/>
    <property type="molecule type" value="Genomic_DNA"/>
</dbReference>
<dbReference type="PANTHER" id="PTHR43851:SF3">
    <property type="entry name" value="COENZYME Q8"/>
    <property type="match status" value="1"/>
</dbReference>
<accession>A0A814ZMH7</accession>
<comment type="caution">
    <text evidence="8">The sequence shown here is derived from an EMBL/GenBank/DDBJ whole genome shotgun (WGS) entry which is preliminary data.</text>
</comment>
<feature type="region of interest" description="Disordered" evidence="6">
    <location>
        <begin position="144"/>
        <end position="175"/>
    </location>
</feature>
<keyword evidence="5" id="KW-0067">ATP-binding</keyword>
<keyword evidence="3" id="KW-0808">Transferase</keyword>
<evidence type="ECO:0000256" key="2">
    <source>
        <dbReference type="ARBA" id="ARBA00009670"/>
    </source>
</evidence>
<dbReference type="InterPro" id="IPR051409">
    <property type="entry name" value="Atypical_kinase_ADCK"/>
</dbReference>
<evidence type="ECO:0000313" key="8">
    <source>
        <dbReference type="EMBL" id="CAF1243632.1"/>
    </source>
</evidence>
<comment type="similarity">
    <text evidence="2">Belongs to the protein kinase superfamily. ADCK protein kinase family.</text>
</comment>
<sequence>MSNRLSDAGRFLRGLTRLSQQIVNEATRSGDPRRRSSYIIEPLTELLSNSFDQLSRINISNIISTTTWKSSVLIRQTGIAMTNAIRSSPSSITSVTQPIENRITSTTTVARDKIPIPTYPEKDVSATTTTTTLIQDKVVIPTHPPAIDTSAMRTTTTTTTKPSLSKDQIPIPTHPKIDSTIAVEPLSIEQKSKPLISEKTIDYHPIEKSVNFFTPTTKIDSLKVEPTFTTSSTMDESTTPLTLEDHQNLTLSAPPTNMDAKARSVPTTRIGRLASFGSLAAGLGVGALGSIVRRTVGLEESSSSTTSLSPYLSKANAERIVNTLCKVRGAALKLGQMISIQDNFLIQDDIQQIFERVRQQADFMPEWQMNEVMMNEFGINWRDKFEEFHDRPFAAASIGQVHYGIVKDNKKRVAVKIQYPGVGKSIESDINNLVTLLNFWNIIPRGLYIESVIKVAKRELNWEVDYIREAEWGRRFQHWFRDYPSYRVPDIIDNLSTKNVLTTTYFDGMTLDKATNEDQSTRDFIGTSILEICLLELFKFKAMQTDPNWSNFLYNPLNKTIGLIDFGSSRSFSPVFIDDYIKILRVSADNDPERIKELSIKCGFLTGYETLEMINAHVNAVLILGEGFRTDDAFDFGAQNITKSIHQLIPVMVKHRLTPPPEDSYSLHRKMAGAFLLCTKLRSRVYCKPIFERIWKEYYSS</sequence>
<dbReference type="GO" id="GO:0005524">
    <property type="term" value="F:ATP binding"/>
    <property type="evidence" value="ECO:0007669"/>
    <property type="project" value="UniProtKB-KW"/>
</dbReference>
<evidence type="ECO:0000256" key="5">
    <source>
        <dbReference type="ARBA" id="ARBA00022840"/>
    </source>
</evidence>
<comment type="pathway">
    <text evidence="1">Cofactor biosynthesis; ubiquinone biosynthesis.</text>
</comment>
<feature type="domain" description="ABC1 atypical kinase-like" evidence="7">
    <location>
        <begin position="357"/>
        <end position="598"/>
    </location>
</feature>
<dbReference type="GO" id="GO:0006744">
    <property type="term" value="P:ubiquinone biosynthetic process"/>
    <property type="evidence" value="ECO:0007669"/>
    <property type="project" value="TreeGrafter"/>
</dbReference>
<evidence type="ECO:0000256" key="4">
    <source>
        <dbReference type="ARBA" id="ARBA00022741"/>
    </source>
</evidence>
<evidence type="ECO:0000259" key="7">
    <source>
        <dbReference type="Pfam" id="PF03109"/>
    </source>
</evidence>
<dbReference type="InterPro" id="IPR004147">
    <property type="entry name" value="ABC1_dom"/>
</dbReference>
<gene>
    <name evidence="8" type="ORF">ZHD862_LOCUS25010</name>
</gene>
<dbReference type="InterPro" id="IPR011009">
    <property type="entry name" value="Kinase-like_dom_sf"/>
</dbReference>
<dbReference type="GO" id="GO:0016740">
    <property type="term" value="F:transferase activity"/>
    <property type="evidence" value="ECO:0007669"/>
    <property type="project" value="UniProtKB-KW"/>
</dbReference>
<proteinExistence type="inferred from homology"/>